<comment type="caution">
    <text evidence="1">The sequence shown here is derived from an EMBL/GenBank/DDBJ whole genome shotgun (WGS) entry which is preliminary data.</text>
</comment>
<evidence type="ECO:0000313" key="1">
    <source>
        <dbReference type="EMBL" id="MPC56152.1"/>
    </source>
</evidence>
<sequence>MPVEFVSKESRKSLSRTYRTPDVPLSSLFSPRLCFLLSFPSCGGEVKEGTLSLLRPSTISRQALDTKTGHQLPSS</sequence>
<proteinExistence type="predicted"/>
<dbReference type="AlphaFoldDB" id="A0A5B7GB68"/>
<reference evidence="1 2" key="1">
    <citation type="submission" date="2019-05" db="EMBL/GenBank/DDBJ databases">
        <title>Another draft genome of Portunus trituberculatus and its Hox gene families provides insights of decapod evolution.</title>
        <authorList>
            <person name="Jeong J.-H."/>
            <person name="Song I."/>
            <person name="Kim S."/>
            <person name="Choi T."/>
            <person name="Kim D."/>
            <person name="Ryu S."/>
            <person name="Kim W."/>
        </authorList>
    </citation>
    <scope>NUCLEOTIDE SEQUENCE [LARGE SCALE GENOMIC DNA]</scope>
    <source>
        <tissue evidence="1">Muscle</tissue>
    </source>
</reference>
<organism evidence="1 2">
    <name type="scientific">Portunus trituberculatus</name>
    <name type="common">Swimming crab</name>
    <name type="synonym">Neptunus trituberculatus</name>
    <dbReference type="NCBI Taxonomy" id="210409"/>
    <lineage>
        <taxon>Eukaryota</taxon>
        <taxon>Metazoa</taxon>
        <taxon>Ecdysozoa</taxon>
        <taxon>Arthropoda</taxon>
        <taxon>Crustacea</taxon>
        <taxon>Multicrustacea</taxon>
        <taxon>Malacostraca</taxon>
        <taxon>Eumalacostraca</taxon>
        <taxon>Eucarida</taxon>
        <taxon>Decapoda</taxon>
        <taxon>Pleocyemata</taxon>
        <taxon>Brachyura</taxon>
        <taxon>Eubrachyura</taxon>
        <taxon>Portunoidea</taxon>
        <taxon>Portunidae</taxon>
        <taxon>Portuninae</taxon>
        <taxon>Portunus</taxon>
    </lineage>
</organism>
<name>A0A5B7GB68_PORTR</name>
<dbReference type="Proteomes" id="UP000324222">
    <property type="component" value="Unassembled WGS sequence"/>
</dbReference>
<keyword evidence="2" id="KW-1185">Reference proteome</keyword>
<protein>
    <submittedName>
        <fullName evidence="1">Uncharacterized protein</fullName>
    </submittedName>
</protein>
<dbReference type="EMBL" id="VSRR010013731">
    <property type="protein sequence ID" value="MPC56152.1"/>
    <property type="molecule type" value="Genomic_DNA"/>
</dbReference>
<evidence type="ECO:0000313" key="2">
    <source>
        <dbReference type="Proteomes" id="UP000324222"/>
    </source>
</evidence>
<gene>
    <name evidence="1" type="ORF">E2C01_050105</name>
</gene>
<accession>A0A5B7GB68</accession>